<keyword evidence="8 9" id="KW-0472">Membrane</keyword>
<accession>A0ABT9G842</accession>
<gene>
    <name evidence="11" type="ORF">Q8X39_18505</name>
</gene>
<dbReference type="SFLD" id="SFLDF00027">
    <property type="entry name" value="p-type_atpase"/>
    <property type="match status" value="1"/>
</dbReference>
<organism evidence="11 12">
    <name type="scientific">Leptothrix discophora</name>
    <dbReference type="NCBI Taxonomy" id="89"/>
    <lineage>
        <taxon>Bacteria</taxon>
        <taxon>Pseudomonadati</taxon>
        <taxon>Pseudomonadota</taxon>
        <taxon>Betaproteobacteria</taxon>
        <taxon>Burkholderiales</taxon>
        <taxon>Sphaerotilaceae</taxon>
        <taxon>Leptothrix</taxon>
    </lineage>
</organism>
<comment type="similarity">
    <text evidence="2">Belongs to the cation transport ATPase (P-type) (TC 3.A.3) family. Type IIA subfamily.</text>
</comment>
<evidence type="ECO:0000256" key="3">
    <source>
        <dbReference type="ARBA" id="ARBA00022692"/>
    </source>
</evidence>
<evidence type="ECO:0000313" key="12">
    <source>
        <dbReference type="Proteomes" id="UP001235760"/>
    </source>
</evidence>
<dbReference type="Gene3D" id="2.70.150.10">
    <property type="entry name" value="Calcium-transporting ATPase, cytoplasmic transduction domain A"/>
    <property type="match status" value="1"/>
</dbReference>
<dbReference type="SFLD" id="SFLDS00003">
    <property type="entry name" value="Haloacid_Dehalogenase"/>
    <property type="match status" value="1"/>
</dbReference>
<evidence type="ECO:0000256" key="4">
    <source>
        <dbReference type="ARBA" id="ARBA00022741"/>
    </source>
</evidence>
<feature type="transmembrane region" description="Helical" evidence="9">
    <location>
        <begin position="845"/>
        <end position="864"/>
    </location>
</feature>
<reference evidence="11 12" key="1">
    <citation type="submission" date="2023-08" db="EMBL/GenBank/DDBJ databases">
        <authorList>
            <person name="Roldan D.M."/>
            <person name="Menes R.J."/>
        </authorList>
    </citation>
    <scope>NUCLEOTIDE SEQUENCE [LARGE SCALE GENOMIC DNA]</scope>
    <source>
        <strain evidence="11 12">CCM 2812</strain>
    </source>
</reference>
<name>A0ABT9G842_LEPDI</name>
<dbReference type="InterPro" id="IPR023214">
    <property type="entry name" value="HAD_sf"/>
</dbReference>
<evidence type="ECO:0000313" key="11">
    <source>
        <dbReference type="EMBL" id="MDP4302635.1"/>
    </source>
</evidence>
<comment type="subcellular location">
    <subcellularLocation>
        <location evidence="1">Membrane</location>
        <topology evidence="1">Multi-pass membrane protein</topology>
    </subcellularLocation>
</comment>
<comment type="caution">
    <text evidence="11">The sequence shown here is derived from an EMBL/GenBank/DDBJ whole genome shotgun (WGS) entry which is preliminary data.</text>
</comment>
<feature type="transmembrane region" description="Helical" evidence="9">
    <location>
        <begin position="734"/>
        <end position="754"/>
    </location>
</feature>
<dbReference type="Pfam" id="PF00690">
    <property type="entry name" value="Cation_ATPase_N"/>
    <property type="match status" value="1"/>
</dbReference>
<dbReference type="InterPro" id="IPR050510">
    <property type="entry name" value="Cation_transp_ATPase_P-type"/>
</dbReference>
<dbReference type="InterPro" id="IPR036412">
    <property type="entry name" value="HAD-like_sf"/>
</dbReference>
<evidence type="ECO:0000256" key="7">
    <source>
        <dbReference type="ARBA" id="ARBA00022989"/>
    </source>
</evidence>
<feature type="transmembrane region" description="Helical" evidence="9">
    <location>
        <begin position="253"/>
        <end position="274"/>
    </location>
</feature>
<keyword evidence="12" id="KW-1185">Reference proteome</keyword>
<dbReference type="Proteomes" id="UP001235760">
    <property type="component" value="Unassembled WGS sequence"/>
</dbReference>
<dbReference type="PANTHER" id="PTHR43294">
    <property type="entry name" value="SODIUM/POTASSIUM-TRANSPORTING ATPASE SUBUNIT ALPHA"/>
    <property type="match status" value="1"/>
</dbReference>
<dbReference type="InterPro" id="IPR006068">
    <property type="entry name" value="ATPase_P-typ_cation-transptr_C"/>
</dbReference>
<sequence length="918" mass="96478">MPTPTATVPVPGAPTWHAVDPTDALRRLDVDPAVGLSAAEVARRAQRHGPNALPETAPPSSWRRLLRQFVSPLIAILGVAALLAIALGHAADAAVIGLVVVVNALIGAWQEGRADRSMASLRQLASLRVRVWRDGAEASIPARELVPGDILLLAAGDAVGADARMIEAALLQAAEAALTGESVPVAKHTGAEPEACGLADRHGMVHSGTHVTAGRGRAVVVAIGAETEVGQIADLTTRAIDPRTPLELRLDRFGRGLVIAALVLFALVLALGLLRGLPLDEVLMVAISQMVSMVPEGLPVAITIALAVGMQRMAAQGAIVRRLAAVETLGSTTVICTDKTGTLTRNEMTVTRLWLADGRDWQVGGSGYVPSGELSGAALPAAGDAALADLLRAALLCNDADLLAPDDGERSAWTALGDPTESALVVLAHKLGARAGLRADTLRQDWPRVAELPFDADTQLMATRHAGPGAPARVYLKGAPERLLRLCAGIEPAERLAVARTTADEMARGALRVLALGVVDLDAAQAAQPLSFDLLAGHVRLLGLAGQIDPPRDEVRAAVAECRAAGIRPVMVTGDHKLTGLAIARQLGMAGPEDRAIDGVELERLGEAELRAALPHVAVFARVQPAQKLRIVEAFQARGDVVAMTGDGVNDAPALARADVGVAMGRSGTEVAKGAARIVLVDDNFATLVGAVEQGRLTWGNLRKVLLYLFATSLDEVIVLMAALLAGLPLPLQAVQILWVNIVTEATLTVNLVMDPPDGDEMRRPPTRSDAALIDREMLGRLLLMALTSSVVTLAWFGWRLAQDVPLDTVRTEVFTLTVLAQWFNVLNCRSATQSVLRVSLLSNRWLMGGLLISVVLQASVLFWPPLAGLFHAVPLPASTLLAILGAASSVLVVEELRKLVARRRAASMPLPKASPGQ</sequence>
<evidence type="ECO:0000256" key="1">
    <source>
        <dbReference type="ARBA" id="ARBA00004141"/>
    </source>
</evidence>
<keyword evidence="6" id="KW-1278">Translocase</keyword>
<keyword evidence="4" id="KW-0547">Nucleotide-binding</keyword>
<dbReference type="SFLD" id="SFLDG00002">
    <property type="entry name" value="C1.7:_P-type_atpase_like"/>
    <property type="match status" value="1"/>
</dbReference>
<evidence type="ECO:0000256" key="5">
    <source>
        <dbReference type="ARBA" id="ARBA00022840"/>
    </source>
</evidence>
<feature type="transmembrane region" description="Helical" evidence="9">
    <location>
        <begin position="705"/>
        <end position="728"/>
    </location>
</feature>
<dbReference type="PRINTS" id="PR00119">
    <property type="entry name" value="CATATPASE"/>
</dbReference>
<dbReference type="PROSITE" id="PS00154">
    <property type="entry name" value="ATPASE_E1_E2"/>
    <property type="match status" value="1"/>
</dbReference>
<dbReference type="SUPFAM" id="SSF56784">
    <property type="entry name" value="HAD-like"/>
    <property type="match status" value="1"/>
</dbReference>
<feature type="transmembrane region" description="Helical" evidence="9">
    <location>
        <begin position="782"/>
        <end position="802"/>
    </location>
</feature>
<dbReference type="PANTHER" id="PTHR43294:SF20">
    <property type="entry name" value="P-TYPE ATPASE"/>
    <property type="match status" value="1"/>
</dbReference>
<dbReference type="Pfam" id="PF00689">
    <property type="entry name" value="Cation_ATPase_C"/>
    <property type="match status" value="1"/>
</dbReference>
<dbReference type="InterPro" id="IPR023298">
    <property type="entry name" value="ATPase_P-typ_TM_dom_sf"/>
</dbReference>
<dbReference type="Pfam" id="PF13246">
    <property type="entry name" value="Cation_ATPase"/>
    <property type="match status" value="1"/>
</dbReference>
<dbReference type="InterPro" id="IPR001757">
    <property type="entry name" value="P_typ_ATPase"/>
</dbReference>
<keyword evidence="7 9" id="KW-1133">Transmembrane helix</keyword>
<dbReference type="InterPro" id="IPR059000">
    <property type="entry name" value="ATPase_P-type_domA"/>
</dbReference>
<dbReference type="InterPro" id="IPR023299">
    <property type="entry name" value="ATPase_P-typ_cyto_dom_N"/>
</dbReference>
<keyword evidence="3 9" id="KW-0812">Transmembrane</keyword>
<dbReference type="Pfam" id="PF00122">
    <property type="entry name" value="E1-E2_ATPase"/>
    <property type="match status" value="1"/>
</dbReference>
<dbReference type="InterPro" id="IPR044492">
    <property type="entry name" value="P_typ_ATPase_HD_dom"/>
</dbReference>
<feature type="transmembrane region" description="Helical" evidence="9">
    <location>
        <begin position="814"/>
        <end position="833"/>
    </location>
</feature>
<proteinExistence type="inferred from homology"/>
<dbReference type="Gene3D" id="3.40.1110.10">
    <property type="entry name" value="Calcium-transporting ATPase, cytoplasmic domain N"/>
    <property type="match status" value="1"/>
</dbReference>
<dbReference type="InterPro" id="IPR018303">
    <property type="entry name" value="ATPase_P-typ_P_site"/>
</dbReference>
<dbReference type="InterPro" id="IPR004014">
    <property type="entry name" value="ATPase_P-typ_cation-transptr_N"/>
</dbReference>
<evidence type="ECO:0000256" key="2">
    <source>
        <dbReference type="ARBA" id="ARBA00005675"/>
    </source>
</evidence>
<dbReference type="PRINTS" id="PR00121">
    <property type="entry name" value="NAKATPASE"/>
</dbReference>
<dbReference type="SUPFAM" id="SSF81653">
    <property type="entry name" value="Calcium ATPase, transduction domain A"/>
    <property type="match status" value="1"/>
</dbReference>
<feature type="domain" description="Cation-transporting P-type ATPase N-terminal" evidence="10">
    <location>
        <begin position="15"/>
        <end position="89"/>
    </location>
</feature>
<dbReference type="SMART" id="SM00831">
    <property type="entry name" value="Cation_ATPase_N"/>
    <property type="match status" value="1"/>
</dbReference>
<evidence type="ECO:0000256" key="9">
    <source>
        <dbReference type="SAM" id="Phobius"/>
    </source>
</evidence>
<dbReference type="EMBL" id="JAUZEE010000013">
    <property type="protein sequence ID" value="MDP4302635.1"/>
    <property type="molecule type" value="Genomic_DNA"/>
</dbReference>
<protein>
    <submittedName>
        <fullName evidence="11">HAD-IC family P-type ATPase</fullName>
    </submittedName>
</protein>
<feature type="transmembrane region" description="Helical" evidence="9">
    <location>
        <begin position="870"/>
        <end position="894"/>
    </location>
</feature>
<keyword evidence="5" id="KW-0067">ATP-binding</keyword>
<evidence type="ECO:0000256" key="6">
    <source>
        <dbReference type="ARBA" id="ARBA00022967"/>
    </source>
</evidence>
<feature type="transmembrane region" description="Helical" evidence="9">
    <location>
        <begin position="286"/>
        <end position="308"/>
    </location>
</feature>
<dbReference type="NCBIfam" id="TIGR01494">
    <property type="entry name" value="ATPase_P-type"/>
    <property type="match status" value="2"/>
</dbReference>
<dbReference type="InterPro" id="IPR008250">
    <property type="entry name" value="ATPase_P-typ_transduc_dom_A_sf"/>
</dbReference>
<evidence type="ECO:0000259" key="10">
    <source>
        <dbReference type="SMART" id="SM00831"/>
    </source>
</evidence>
<feature type="transmembrane region" description="Helical" evidence="9">
    <location>
        <begin position="69"/>
        <end position="87"/>
    </location>
</feature>
<dbReference type="Gene3D" id="1.20.1110.10">
    <property type="entry name" value="Calcium-transporting ATPase, transmembrane domain"/>
    <property type="match status" value="1"/>
</dbReference>
<dbReference type="SUPFAM" id="SSF81660">
    <property type="entry name" value="Metal cation-transporting ATPase, ATP-binding domain N"/>
    <property type="match status" value="1"/>
</dbReference>
<dbReference type="SUPFAM" id="SSF81665">
    <property type="entry name" value="Calcium ATPase, transmembrane domain M"/>
    <property type="match status" value="1"/>
</dbReference>
<dbReference type="RefSeq" id="WP_305751175.1">
    <property type="nucleotide sequence ID" value="NZ_JAUZEE010000013.1"/>
</dbReference>
<evidence type="ECO:0000256" key="8">
    <source>
        <dbReference type="ARBA" id="ARBA00023136"/>
    </source>
</evidence>
<feature type="transmembrane region" description="Helical" evidence="9">
    <location>
        <begin position="93"/>
        <end position="109"/>
    </location>
</feature>
<dbReference type="Gene3D" id="3.40.50.1000">
    <property type="entry name" value="HAD superfamily/HAD-like"/>
    <property type="match status" value="1"/>
</dbReference>